<protein>
    <submittedName>
        <fullName evidence="1">Uncharacterized protein</fullName>
    </submittedName>
</protein>
<dbReference type="EMBL" id="CAJNJA010047938">
    <property type="protein sequence ID" value="CAE7827714.1"/>
    <property type="molecule type" value="Genomic_DNA"/>
</dbReference>
<comment type="caution">
    <text evidence="1">The sequence shown here is derived from an EMBL/GenBank/DDBJ whole genome shotgun (WGS) entry which is preliminary data.</text>
</comment>
<accession>A0A812ZGW6</accession>
<proteinExistence type="predicted"/>
<sequence>MCQMRFALGKFAEEHSGAAADFRHVSILHSRFCDCGIVQQRVLNHISEQHERHICVLADINDRLPKEAQSMLDALLPQGVTPSAEIAEAYGNMLKWLQENRSWVFPVQPPHAIWATERLRRAELNLEDLFFSECTPRYPVQDKLGFLEETHELRSITVSPLMLGWPVRRSRLFTCGLNKQSLAWVGPEPEDVQEDFLKFFGVDLQATGDVFLVAEADEVRDVQSKMAARRGFAATVNQRQLNMHEIYAPGHLLRYQDYEKHRAESVESGQVSGESWFADLDQNMGKGASTPGPVLPSCLTHGTLHAWSVGRLVLNAERFLAHGFNMYPQKTGWPLACGIQSELRSLTSSQQQLLLGNGWHLPTLACWVFYVLSHTVKIDRISSIEPEKTLLQRGGSRLSGQSRAMSS</sequence>
<dbReference type="AlphaFoldDB" id="A0A812ZGW6"/>
<evidence type="ECO:0000313" key="1">
    <source>
        <dbReference type="EMBL" id="CAE7827714.1"/>
    </source>
</evidence>
<keyword evidence="2" id="KW-1185">Reference proteome</keyword>
<evidence type="ECO:0000313" key="2">
    <source>
        <dbReference type="Proteomes" id="UP000601435"/>
    </source>
</evidence>
<name>A0A812ZGW6_9DINO</name>
<organism evidence="1 2">
    <name type="scientific">Symbiodinium necroappetens</name>
    <dbReference type="NCBI Taxonomy" id="1628268"/>
    <lineage>
        <taxon>Eukaryota</taxon>
        <taxon>Sar</taxon>
        <taxon>Alveolata</taxon>
        <taxon>Dinophyceae</taxon>
        <taxon>Suessiales</taxon>
        <taxon>Symbiodiniaceae</taxon>
        <taxon>Symbiodinium</taxon>
    </lineage>
</organism>
<dbReference type="OrthoDB" id="436008at2759"/>
<reference evidence="1" key="1">
    <citation type="submission" date="2021-02" db="EMBL/GenBank/DDBJ databases">
        <authorList>
            <person name="Dougan E. K."/>
            <person name="Rhodes N."/>
            <person name="Thang M."/>
            <person name="Chan C."/>
        </authorList>
    </citation>
    <scope>NUCLEOTIDE SEQUENCE</scope>
</reference>
<gene>
    <name evidence="1" type="ORF">SNEC2469_LOCUS24719</name>
</gene>
<dbReference type="Proteomes" id="UP000601435">
    <property type="component" value="Unassembled WGS sequence"/>
</dbReference>
<feature type="non-terminal residue" evidence="1">
    <location>
        <position position="1"/>
    </location>
</feature>